<sequence>MAHNSDVIEEESFIILGTSPGTSLDLKCNGLVSDGPLDKAQLEDAMKDLSAEASMAFKAHFKLGDCPSPASLMVASNIISEDKSTEELQKRFGEILDENVLLKETLKQNNDSMKDQFLLIASCQEDMMKTHSLHKEKFEETKELVERLRQENKKLKQDIVRLSESSVNGVNTETGEAASGPPSAVEFVTSPDDDTVNKLTAQLELVEKQRRQVIVDNEKLTWQKESLEHIVDATSKERDDLKEKLKNVELQLSCKDSDYAVEINRLKSTIQSLQSKLQSSSSITSLSTEEIRKRDASIQQLEGKLSALQNDYKTSQLKVLELESVKLEFTKHKSGTAEIIRIYKDQIQDLQNRLKDAQITLFQPVRLSLTPDTETQSSEFSSYLANVKLYDRTLKHLAELLNNLAHSTSDNLVQILGVVASLHDYKLERASADQVKAGLADVKQQLEAQYKSALNNIGQVRSTMTIFEGIFKDYNELLKKAVTLQSKPTQGANVEALTAALLARGQEVSALTLEMRQLRVQQEEVDVLKAQLDLYNPLSGQPAPHNRRRPPYRVNRPPYRVNRPPYRINRPPYRVNRPPDRVSRPPRHRRPLRRATLLGISLEYVEERKQASFRRNSTVFCFGKAVEVTVVRELRGSRWRASQNGGDAIETREYGRVVDTLALEVEEGAASHVVRGRGGGAPAAPNASISPYVLVLRMQENLQTPRKASTMSVEGVMVSYNYSDDGEHANIITVSLSGMKFSNRWVLTHGSLLSPLKQAHAIKHARGNPILKEEFYETLPEIYVTICHVWQCPILNRCVDDILYSWTIGHRDGDIEKQTQLGKALLSVFVLIDLESDDNRGFRPLRPLSELLDLVRPPPDRGSAVERHGEPYAAWSGGGPRCSSPTLRRHWAPREGPSSRKYPNKIDRTTVLVRCGNAWGAGVYLGGGYTNDDRPYDLALLYTNPENWMHLLPAVFADKPAAKVEVLGVIVSNAKTTTGACYPYINMAVPARAFVDSVQQFITDK</sequence>
<protein>
    <submittedName>
        <fullName evidence="1">Uncharacterized protein</fullName>
    </submittedName>
</protein>
<reference evidence="1 2" key="1">
    <citation type="journal article" date="2022" name="Genome Biol. Evol.">
        <title>The Spruce Budworm Genome: Reconstructing the Evolutionary History of Antifreeze Proteins.</title>
        <authorList>
            <person name="Beliveau C."/>
            <person name="Gagne P."/>
            <person name="Picq S."/>
            <person name="Vernygora O."/>
            <person name="Keeling C.I."/>
            <person name="Pinkney K."/>
            <person name="Doucet D."/>
            <person name="Wen F."/>
            <person name="Johnston J.S."/>
            <person name="Maaroufi H."/>
            <person name="Boyle B."/>
            <person name="Laroche J."/>
            <person name="Dewar K."/>
            <person name="Juretic N."/>
            <person name="Blackburn G."/>
            <person name="Nisole A."/>
            <person name="Brunet B."/>
            <person name="Brandao M."/>
            <person name="Lumley L."/>
            <person name="Duan J."/>
            <person name="Quan G."/>
            <person name="Lucarotti C.J."/>
            <person name="Roe A.D."/>
            <person name="Sperling F.A.H."/>
            <person name="Levesque R.C."/>
            <person name="Cusson M."/>
        </authorList>
    </citation>
    <scope>NUCLEOTIDE SEQUENCE [LARGE SCALE GENOMIC DNA]</scope>
    <source>
        <strain evidence="1">Glfc:IPQL:Cfum</strain>
    </source>
</reference>
<gene>
    <name evidence="1" type="ORF">MSG28_008443</name>
</gene>
<organism evidence="1 2">
    <name type="scientific">Choristoneura fumiferana</name>
    <name type="common">Spruce budworm moth</name>
    <name type="synonym">Archips fumiferana</name>
    <dbReference type="NCBI Taxonomy" id="7141"/>
    <lineage>
        <taxon>Eukaryota</taxon>
        <taxon>Metazoa</taxon>
        <taxon>Ecdysozoa</taxon>
        <taxon>Arthropoda</taxon>
        <taxon>Hexapoda</taxon>
        <taxon>Insecta</taxon>
        <taxon>Pterygota</taxon>
        <taxon>Neoptera</taxon>
        <taxon>Endopterygota</taxon>
        <taxon>Lepidoptera</taxon>
        <taxon>Glossata</taxon>
        <taxon>Ditrysia</taxon>
        <taxon>Tortricoidea</taxon>
        <taxon>Tortricidae</taxon>
        <taxon>Tortricinae</taxon>
        <taxon>Choristoneura</taxon>
    </lineage>
</organism>
<accession>A0ACC0J6F7</accession>
<comment type="caution">
    <text evidence="1">The sequence shown here is derived from an EMBL/GenBank/DDBJ whole genome shotgun (WGS) entry which is preliminary data.</text>
</comment>
<keyword evidence="2" id="KW-1185">Reference proteome</keyword>
<evidence type="ECO:0000313" key="1">
    <source>
        <dbReference type="EMBL" id="KAI8419789.1"/>
    </source>
</evidence>
<evidence type="ECO:0000313" key="2">
    <source>
        <dbReference type="Proteomes" id="UP001064048"/>
    </source>
</evidence>
<proteinExistence type="predicted"/>
<dbReference type="Proteomes" id="UP001064048">
    <property type="component" value="Chromosome 14"/>
</dbReference>
<dbReference type="EMBL" id="CM046114">
    <property type="protein sequence ID" value="KAI8419789.1"/>
    <property type="molecule type" value="Genomic_DNA"/>
</dbReference>
<name>A0ACC0J6F7_CHOFU</name>
<feature type="non-terminal residue" evidence="1">
    <location>
        <position position="1005"/>
    </location>
</feature>